<evidence type="ECO:0000256" key="1">
    <source>
        <dbReference type="SAM" id="MobiDB-lite"/>
    </source>
</evidence>
<feature type="region of interest" description="Disordered" evidence="1">
    <location>
        <begin position="179"/>
        <end position="203"/>
    </location>
</feature>
<gene>
    <name evidence="3" type="ORF">HGMM_F22A10C04</name>
</gene>
<feature type="transmembrane region" description="Helical" evidence="2">
    <location>
        <begin position="82"/>
        <end position="101"/>
    </location>
</feature>
<keyword evidence="2" id="KW-0812">Transmembrane</keyword>
<protein>
    <submittedName>
        <fullName evidence="3">Uncharacterized protein</fullName>
    </submittedName>
</protein>
<name>H5SFJ2_9BACT</name>
<reference evidence="3" key="2">
    <citation type="journal article" date="2012" name="PLoS ONE">
        <title>A Deeply Branching Thermophilic Bacterium with an Ancient Acetyl-CoA Pathway Dominates a Subsurface Ecosystem.</title>
        <authorList>
            <person name="Takami H."/>
            <person name="Noguchi H."/>
            <person name="Takaki Y."/>
            <person name="Uchiyama I."/>
            <person name="Toyoda A."/>
            <person name="Nishi S."/>
            <person name="Chee G.-J."/>
            <person name="Arai W."/>
            <person name="Nunoura T."/>
            <person name="Itoh T."/>
            <person name="Hattori M."/>
            <person name="Takai K."/>
        </authorList>
    </citation>
    <scope>NUCLEOTIDE SEQUENCE</scope>
</reference>
<organism evidence="3">
    <name type="scientific">uncultured Acidobacteriota bacterium</name>
    <dbReference type="NCBI Taxonomy" id="171953"/>
    <lineage>
        <taxon>Bacteria</taxon>
        <taxon>Pseudomonadati</taxon>
        <taxon>Acidobacteriota</taxon>
        <taxon>environmental samples</taxon>
    </lineage>
</organism>
<sequence length="203" mass="22593">MTEAERIRGDPAGQSAGPEGSRKEPTQVTLSVIGDVSVAASEAMGISEAPKAVTWRTSALFFILTYALSVGVGWLVRSEAPLSTIAIVALGPVILATVVFWRCRLWRFRAKTWKRQLEIMEEALFSLRYEAANAANAIRANLIGFRLANPQVLMPEHLDVIQMETERIDLVVQKSQDPMNWKGQKRESRPAFDAQEARSRINL</sequence>
<feature type="compositionally biased region" description="Basic and acidic residues" evidence="1">
    <location>
        <begin position="184"/>
        <end position="203"/>
    </location>
</feature>
<dbReference type="AlphaFoldDB" id="H5SFJ2"/>
<feature type="region of interest" description="Disordered" evidence="1">
    <location>
        <begin position="1"/>
        <end position="26"/>
    </location>
</feature>
<dbReference type="EMBL" id="AP011704">
    <property type="protein sequence ID" value="BAL54928.1"/>
    <property type="molecule type" value="Genomic_DNA"/>
</dbReference>
<keyword evidence="2" id="KW-0472">Membrane</keyword>
<accession>H5SFJ2</accession>
<feature type="transmembrane region" description="Helical" evidence="2">
    <location>
        <begin position="59"/>
        <end position="76"/>
    </location>
</feature>
<evidence type="ECO:0000256" key="2">
    <source>
        <dbReference type="SAM" id="Phobius"/>
    </source>
</evidence>
<evidence type="ECO:0000313" key="3">
    <source>
        <dbReference type="EMBL" id="BAL54928.1"/>
    </source>
</evidence>
<reference evidence="3" key="1">
    <citation type="journal article" date="2005" name="Environ. Microbiol.">
        <title>Genetic and functional properties of uncultivated thermophilic crenarchaeotes from a subsurface gold mine as revealed by analysis of genome fragments.</title>
        <authorList>
            <person name="Nunoura T."/>
            <person name="Hirayama H."/>
            <person name="Takami H."/>
            <person name="Oida H."/>
            <person name="Nishi S."/>
            <person name="Shimamura S."/>
            <person name="Suzuki Y."/>
            <person name="Inagaki F."/>
            <person name="Takai K."/>
            <person name="Nealson K.H."/>
            <person name="Horikoshi K."/>
        </authorList>
    </citation>
    <scope>NUCLEOTIDE SEQUENCE</scope>
</reference>
<keyword evidence="2" id="KW-1133">Transmembrane helix</keyword>
<proteinExistence type="predicted"/>